<organism evidence="2 3">
    <name type="scientific">Mycolicibacterium iranicum</name>
    <name type="common">Mycobacterium iranicum</name>
    <dbReference type="NCBI Taxonomy" id="912594"/>
    <lineage>
        <taxon>Bacteria</taxon>
        <taxon>Bacillati</taxon>
        <taxon>Actinomycetota</taxon>
        <taxon>Actinomycetes</taxon>
        <taxon>Mycobacteriales</taxon>
        <taxon>Mycobacteriaceae</taxon>
        <taxon>Mycolicibacterium</taxon>
    </lineage>
</organism>
<gene>
    <name evidence="2" type="ORF">OY187_21595</name>
</gene>
<reference evidence="2" key="1">
    <citation type="submission" date="2022-12" db="EMBL/GenBank/DDBJ databases">
        <title>Whole genome sequence of Mycolicibacterium iranicum strain SBH312.</title>
        <authorList>
            <person name="Jani J."/>
            <person name="Arifin Mustapha Z."/>
            <person name="Ahmed K."/>
            <person name="Kai Ling C."/>
        </authorList>
    </citation>
    <scope>NUCLEOTIDE SEQUENCE</scope>
    <source>
        <strain evidence="2">SBH312</strain>
    </source>
</reference>
<dbReference type="Proteomes" id="UP001084650">
    <property type="component" value="Unassembled WGS sequence"/>
</dbReference>
<evidence type="ECO:0000313" key="3">
    <source>
        <dbReference type="Proteomes" id="UP001084650"/>
    </source>
</evidence>
<dbReference type="RefSeq" id="WP_268787169.1">
    <property type="nucleotide sequence ID" value="NZ_JAPQYE010000011.1"/>
</dbReference>
<protein>
    <submittedName>
        <fullName evidence="2">Uncharacterized protein</fullName>
    </submittedName>
</protein>
<keyword evidence="1" id="KW-0812">Transmembrane</keyword>
<accession>A0ABT4HKB5</accession>
<dbReference type="EMBL" id="JAPQYE010000011">
    <property type="protein sequence ID" value="MCZ0730648.1"/>
    <property type="molecule type" value="Genomic_DNA"/>
</dbReference>
<keyword evidence="1" id="KW-0472">Membrane</keyword>
<evidence type="ECO:0000313" key="2">
    <source>
        <dbReference type="EMBL" id="MCZ0730648.1"/>
    </source>
</evidence>
<feature type="transmembrane region" description="Helical" evidence="1">
    <location>
        <begin position="41"/>
        <end position="62"/>
    </location>
</feature>
<comment type="caution">
    <text evidence="2">The sequence shown here is derived from an EMBL/GenBank/DDBJ whole genome shotgun (WGS) entry which is preliminary data.</text>
</comment>
<proteinExistence type="predicted"/>
<evidence type="ECO:0000256" key="1">
    <source>
        <dbReference type="SAM" id="Phobius"/>
    </source>
</evidence>
<name>A0ABT4HKB5_MYCIR</name>
<keyword evidence="3" id="KW-1185">Reference proteome</keyword>
<sequence length="68" mass="6740">MADLLDALARQGPVAGMLLGTAALVAAVALLRMVRRIRRTILVAAVLLGAGGSGTGGGWLLLDTLSGG</sequence>
<feature type="transmembrane region" description="Helical" evidence="1">
    <location>
        <begin position="12"/>
        <end position="34"/>
    </location>
</feature>
<keyword evidence="1" id="KW-1133">Transmembrane helix</keyword>